<dbReference type="PIRSF" id="PIRSF033579">
    <property type="entry name" value="Anaer_Co_chel"/>
    <property type="match status" value="1"/>
</dbReference>
<evidence type="ECO:0000313" key="1">
    <source>
        <dbReference type="EMBL" id="MBU5437434.1"/>
    </source>
</evidence>
<gene>
    <name evidence="1" type="ORF">KQI42_05400</name>
</gene>
<comment type="caution">
    <text evidence="1">The sequence shown here is derived from an EMBL/GenBank/DDBJ whole genome shotgun (WGS) entry which is preliminary data.</text>
</comment>
<dbReference type="CDD" id="cd03412">
    <property type="entry name" value="CbiK_N"/>
    <property type="match status" value="1"/>
</dbReference>
<sequence length="259" mass="29834">MDKGIIVVSFGTTYENTRKLCIESIENRIKEAYSDYKVLRAFTSSMVINILKNRDNLSVFNPEEALEEMKRENIKEVYIQPLHIIAGHEYEKLLNQVEEFKDRNRDFIIKVGKPLLYDEDDYVKVIYSLENEIPHKEEGVAFMGHGTDHLVDSSYKKLEKGFRDKGYKNIFIGTVEGERGLAYIIDEVKNKGLRKIKLYPFMLVAGDHVINDMASDDEDSWKSQLEKEGFGVTVIVKGLGQNESIQNIYLDHLKGIIDS</sequence>
<accession>A0ABS6E3S4</accession>
<keyword evidence="2" id="KW-1185">Reference proteome</keyword>
<dbReference type="InterPro" id="IPR010388">
    <property type="entry name" value="Anaerobic_Co-chelatase"/>
</dbReference>
<proteinExistence type="predicted"/>
<evidence type="ECO:0000313" key="2">
    <source>
        <dbReference type="Proteomes" id="UP000749471"/>
    </source>
</evidence>
<name>A0ABS6E3S4_9FIRM</name>
<organism evidence="1 2">
    <name type="scientific">Tissierella simiarum</name>
    <dbReference type="NCBI Taxonomy" id="2841534"/>
    <lineage>
        <taxon>Bacteria</taxon>
        <taxon>Bacillati</taxon>
        <taxon>Bacillota</taxon>
        <taxon>Tissierellia</taxon>
        <taxon>Tissierellales</taxon>
        <taxon>Tissierellaceae</taxon>
        <taxon>Tissierella</taxon>
    </lineage>
</organism>
<dbReference type="Proteomes" id="UP000749471">
    <property type="component" value="Unassembled WGS sequence"/>
</dbReference>
<protein>
    <submittedName>
        <fullName evidence="1">Sirohydrochlorin cobaltochelatase</fullName>
    </submittedName>
</protein>
<reference evidence="1 2" key="1">
    <citation type="submission" date="2021-06" db="EMBL/GenBank/DDBJ databases">
        <authorList>
            <person name="Sun Q."/>
            <person name="Li D."/>
        </authorList>
    </citation>
    <scope>NUCLEOTIDE SEQUENCE [LARGE SCALE GENOMIC DNA]</scope>
    <source>
        <strain evidence="1 2">MSJ-40</strain>
    </source>
</reference>
<dbReference type="CDD" id="cd03413">
    <property type="entry name" value="CbiK_C"/>
    <property type="match status" value="1"/>
</dbReference>
<dbReference type="EMBL" id="JAHLPM010000003">
    <property type="protein sequence ID" value="MBU5437434.1"/>
    <property type="molecule type" value="Genomic_DNA"/>
</dbReference>
<dbReference type="RefSeq" id="WP_216517524.1">
    <property type="nucleotide sequence ID" value="NZ_JAHLPM010000003.1"/>
</dbReference>
<dbReference type="Pfam" id="PF06180">
    <property type="entry name" value="CbiK"/>
    <property type="match status" value="1"/>
</dbReference>